<dbReference type="Gene3D" id="3.40.50.2300">
    <property type="match status" value="1"/>
</dbReference>
<dbReference type="InterPro" id="IPR003593">
    <property type="entry name" value="AAA+_ATPase"/>
</dbReference>
<evidence type="ECO:0000256" key="5">
    <source>
        <dbReference type="ARBA" id="ARBA00023163"/>
    </source>
</evidence>
<protein>
    <submittedName>
        <fullName evidence="9">Sigma-54-dependent Fis family transcriptional regulator</fullName>
    </submittedName>
</protein>
<dbReference type="AlphaFoldDB" id="A0A660S9E8"/>
<dbReference type="SUPFAM" id="SSF46689">
    <property type="entry name" value="Homeodomain-like"/>
    <property type="match status" value="1"/>
</dbReference>
<dbReference type="InterPro" id="IPR002197">
    <property type="entry name" value="HTH_Fis"/>
</dbReference>
<evidence type="ECO:0000256" key="4">
    <source>
        <dbReference type="ARBA" id="ARBA00023125"/>
    </source>
</evidence>
<gene>
    <name evidence="9" type="ORF">DRP44_03310</name>
</gene>
<dbReference type="InterPro" id="IPR025944">
    <property type="entry name" value="Sigma_54_int_dom_CS"/>
</dbReference>
<proteinExistence type="predicted"/>
<sequence length="428" mass="48620">MKILILDDEESMNVWISLGLRKKGYDVITFTDPIEALEEVKKGEIGVFVSDIKMPKMDGIEFLKKCRKIDSSIKGILMTAYGSVDGVIEGFREGAVDFLIKPFSLEELYNRIKRLESEEVINNVTKDEDEIIYKSEAIKDVLATVDNIAQIESTVIIYGETGTGKELVAKRIHKKSKRKTGKFISINCAALPENLLESELFGYKKGAFTGAYKDKIGLFEVANGGTFFLDEIGEMPLSLQAKLLRVIQEREIVPVGGHNPKKIDVRLIAATNKDLKKLMEKGKFREDLYYRLNVIPVHVPPLRERPEDIPELMKYFVKKYASKFNIAEPIIDEDIMDKFMKYSWPGNVRELENIVERMVVMGVEGTLSVFGKSIGNKAIKGIKEQEIELIKETLKKTKGNKKEAAKILGIDYSTLYRKIKKYGINKRD</sequence>
<dbReference type="InterPro" id="IPR058031">
    <property type="entry name" value="AAA_lid_NorR"/>
</dbReference>
<evidence type="ECO:0000256" key="6">
    <source>
        <dbReference type="PROSITE-ProRule" id="PRU00169"/>
    </source>
</evidence>
<dbReference type="InterPro" id="IPR025662">
    <property type="entry name" value="Sigma_54_int_dom_ATP-bd_1"/>
</dbReference>
<dbReference type="Pfam" id="PF00072">
    <property type="entry name" value="Response_reg"/>
    <property type="match status" value="1"/>
</dbReference>
<dbReference type="SMART" id="SM00382">
    <property type="entry name" value="AAA"/>
    <property type="match status" value="1"/>
</dbReference>
<dbReference type="PROSITE" id="PS00688">
    <property type="entry name" value="SIGMA54_INTERACT_3"/>
    <property type="match status" value="1"/>
</dbReference>
<dbReference type="Pfam" id="PF25601">
    <property type="entry name" value="AAA_lid_14"/>
    <property type="match status" value="1"/>
</dbReference>
<dbReference type="InterPro" id="IPR025943">
    <property type="entry name" value="Sigma_54_int_dom_ATP-bd_2"/>
</dbReference>
<keyword evidence="6" id="KW-0597">Phosphoprotein</keyword>
<feature type="modified residue" description="4-aspartylphosphate" evidence="6">
    <location>
        <position position="51"/>
    </location>
</feature>
<evidence type="ECO:0000313" key="9">
    <source>
        <dbReference type="EMBL" id="RKX66804.1"/>
    </source>
</evidence>
<dbReference type="CDD" id="cd00009">
    <property type="entry name" value="AAA"/>
    <property type="match status" value="1"/>
</dbReference>
<dbReference type="PRINTS" id="PR01590">
    <property type="entry name" value="HTHFIS"/>
</dbReference>
<dbReference type="SUPFAM" id="SSF52172">
    <property type="entry name" value="CheY-like"/>
    <property type="match status" value="1"/>
</dbReference>
<keyword evidence="2" id="KW-0067">ATP-binding</keyword>
<comment type="caution">
    <text evidence="9">The sequence shown here is derived from an EMBL/GenBank/DDBJ whole genome shotgun (WGS) entry which is preliminary data.</text>
</comment>
<evidence type="ECO:0000313" key="10">
    <source>
        <dbReference type="Proteomes" id="UP000282321"/>
    </source>
</evidence>
<dbReference type="Gene3D" id="1.10.8.60">
    <property type="match status" value="1"/>
</dbReference>
<dbReference type="PROSITE" id="PS50045">
    <property type="entry name" value="SIGMA54_INTERACT_4"/>
    <property type="match status" value="1"/>
</dbReference>
<accession>A0A660S9E8</accession>
<dbReference type="SUPFAM" id="SSF52540">
    <property type="entry name" value="P-loop containing nucleoside triphosphate hydrolases"/>
    <property type="match status" value="1"/>
</dbReference>
<dbReference type="Pfam" id="PF02954">
    <property type="entry name" value="HTH_8"/>
    <property type="match status" value="1"/>
</dbReference>
<organism evidence="9 10">
    <name type="scientific">candidate division TA06 bacterium</name>
    <dbReference type="NCBI Taxonomy" id="2250710"/>
    <lineage>
        <taxon>Bacteria</taxon>
        <taxon>Bacteria division TA06</taxon>
    </lineage>
</organism>
<dbReference type="Gene3D" id="1.10.10.60">
    <property type="entry name" value="Homeodomain-like"/>
    <property type="match status" value="1"/>
</dbReference>
<keyword evidence="1" id="KW-0547">Nucleotide-binding</keyword>
<keyword evidence="5" id="KW-0804">Transcription</keyword>
<dbReference type="GO" id="GO:0006355">
    <property type="term" value="P:regulation of DNA-templated transcription"/>
    <property type="evidence" value="ECO:0007669"/>
    <property type="project" value="InterPro"/>
</dbReference>
<dbReference type="GO" id="GO:0043565">
    <property type="term" value="F:sequence-specific DNA binding"/>
    <property type="evidence" value="ECO:0007669"/>
    <property type="project" value="InterPro"/>
</dbReference>
<dbReference type="PANTHER" id="PTHR32071:SF57">
    <property type="entry name" value="C4-DICARBOXYLATE TRANSPORT TRANSCRIPTIONAL REGULATORY PROTEIN DCTD"/>
    <property type="match status" value="1"/>
</dbReference>
<dbReference type="PROSITE" id="PS00676">
    <property type="entry name" value="SIGMA54_INTERACT_2"/>
    <property type="match status" value="1"/>
</dbReference>
<dbReference type="PROSITE" id="PS50110">
    <property type="entry name" value="RESPONSE_REGULATORY"/>
    <property type="match status" value="1"/>
</dbReference>
<dbReference type="PANTHER" id="PTHR32071">
    <property type="entry name" value="TRANSCRIPTIONAL REGULATORY PROTEIN"/>
    <property type="match status" value="1"/>
</dbReference>
<evidence type="ECO:0000256" key="1">
    <source>
        <dbReference type="ARBA" id="ARBA00022741"/>
    </source>
</evidence>
<dbReference type="InterPro" id="IPR009057">
    <property type="entry name" value="Homeodomain-like_sf"/>
</dbReference>
<name>A0A660S9E8_UNCT6</name>
<dbReference type="FunFam" id="3.40.50.300:FF:000006">
    <property type="entry name" value="DNA-binding transcriptional regulator NtrC"/>
    <property type="match status" value="1"/>
</dbReference>
<evidence type="ECO:0000259" key="8">
    <source>
        <dbReference type="PROSITE" id="PS50110"/>
    </source>
</evidence>
<dbReference type="GO" id="GO:0005524">
    <property type="term" value="F:ATP binding"/>
    <property type="evidence" value="ECO:0007669"/>
    <property type="project" value="UniProtKB-KW"/>
</dbReference>
<reference evidence="9 10" key="1">
    <citation type="submission" date="2018-06" db="EMBL/GenBank/DDBJ databases">
        <title>Extensive metabolic versatility and redundancy in microbially diverse, dynamic hydrothermal sediments.</title>
        <authorList>
            <person name="Dombrowski N."/>
            <person name="Teske A."/>
            <person name="Baker B.J."/>
        </authorList>
    </citation>
    <scope>NUCLEOTIDE SEQUENCE [LARGE SCALE GENOMIC DNA]</scope>
    <source>
        <strain evidence="9">B35_G9</strain>
    </source>
</reference>
<keyword evidence="4" id="KW-0238">DNA-binding</keyword>
<evidence type="ECO:0000259" key="7">
    <source>
        <dbReference type="PROSITE" id="PS50045"/>
    </source>
</evidence>
<dbReference type="InterPro" id="IPR027417">
    <property type="entry name" value="P-loop_NTPase"/>
</dbReference>
<dbReference type="SMART" id="SM00448">
    <property type="entry name" value="REC"/>
    <property type="match status" value="1"/>
</dbReference>
<dbReference type="GO" id="GO:0000160">
    <property type="term" value="P:phosphorelay signal transduction system"/>
    <property type="evidence" value="ECO:0007669"/>
    <property type="project" value="InterPro"/>
</dbReference>
<feature type="domain" description="Sigma-54 factor interaction" evidence="7">
    <location>
        <begin position="131"/>
        <end position="360"/>
    </location>
</feature>
<dbReference type="InterPro" id="IPR011006">
    <property type="entry name" value="CheY-like_superfamily"/>
</dbReference>
<dbReference type="InterPro" id="IPR001789">
    <property type="entry name" value="Sig_transdc_resp-reg_receiver"/>
</dbReference>
<dbReference type="Gene3D" id="3.40.50.300">
    <property type="entry name" value="P-loop containing nucleotide triphosphate hydrolases"/>
    <property type="match status" value="1"/>
</dbReference>
<dbReference type="InterPro" id="IPR002078">
    <property type="entry name" value="Sigma_54_int"/>
</dbReference>
<evidence type="ECO:0000256" key="2">
    <source>
        <dbReference type="ARBA" id="ARBA00022840"/>
    </source>
</evidence>
<keyword evidence="3" id="KW-0805">Transcription regulation</keyword>
<feature type="domain" description="Response regulatory" evidence="8">
    <location>
        <begin position="2"/>
        <end position="116"/>
    </location>
</feature>
<dbReference type="PROSITE" id="PS00675">
    <property type="entry name" value="SIGMA54_INTERACT_1"/>
    <property type="match status" value="1"/>
</dbReference>
<dbReference type="EMBL" id="QNBC01000032">
    <property type="protein sequence ID" value="RKX66804.1"/>
    <property type="molecule type" value="Genomic_DNA"/>
</dbReference>
<dbReference type="Pfam" id="PF00158">
    <property type="entry name" value="Sigma54_activat"/>
    <property type="match status" value="1"/>
</dbReference>
<evidence type="ECO:0000256" key="3">
    <source>
        <dbReference type="ARBA" id="ARBA00023015"/>
    </source>
</evidence>
<dbReference type="Proteomes" id="UP000282321">
    <property type="component" value="Unassembled WGS sequence"/>
</dbReference>